<dbReference type="AlphaFoldDB" id="X0YYF0"/>
<evidence type="ECO:0000259" key="1">
    <source>
        <dbReference type="PROSITE" id="PS51379"/>
    </source>
</evidence>
<accession>X0YYF0</accession>
<comment type="caution">
    <text evidence="2">The sequence shown here is derived from an EMBL/GenBank/DDBJ whole genome shotgun (WGS) entry which is preliminary data.</text>
</comment>
<feature type="non-terminal residue" evidence="2">
    <location>
        <position position="1"/>
    </location>
</feature>
<feature type="domain" description="4Fe-4S ferredoxin-type" evidence="1">
    <location>
        <begin position="4"/>
        <end position="33"/>
    </location>
</feature>
<dbReference type="Pfam" id="PF00037">
    <property type="entry name" value="Fer4"/>
    <property type="match status" value="1"/>
</dbReference>
<reference evidence="2" key="1">
    <citation type="journal article" date="2014" name="Front. Microbiol.">
        <title>High frequency of phylogenetically diverse reductive dehalogenase-homologous genes in deep subseafloor sedimentary metagenomes.</title>
        <authorList>
            <person name="Kawai M."/>
            <person name="Futagami T."/>
            <person name="Toyoda A."/>
            <person name="Takaki Y."/>
            <person name="Nishi S."/>
            <person name="Hori S."/>
            <person name="Arai W."/>
            <person name="Tsubouchi T."/>
            <person name="Morono Y."/>
            <person name="Uchiyama I."/>
            <person name="Ito T."/>
            <person name="Fujiyama A."/>
            <person name="Inagaki F."/>
            <person name="Takami H."/>
        </authorList>
    </citation>
    <scope>NUCLEOTIDE SEQUENCE</scope>
    <source>
        <strain evidence="2">Expedition CK06-06</strain>
    </source>
</reference>
<organism evidence="2">
    <name type="scientific">marine sediment metagenome</name>
    <dbReference type="NCBI Taxonomy" id="412755"/>
    <lineage>
        <taxon>unclassified sequences</taxon>
        <taxon>metagenomes</taxon>
        <taxon>ecological metagenomes</taxon>
    </lineage>
</organism>
<dbReference type="EMBL" id="BARS01054770">
    <property type="protein sequence ID" value="GAG51522.1"/>
    <property type="molecule type" value="Genomic_DNA"/>
</dbReference>
<proteinExistence type="predicted"/>
<protein>
    <recommendedName>
        <fullName evidence="1">4Fe-4S ferredoxin-type domain-containing protein</fullName>
    </recommendedName>
</protein>
<sequence>PQGKKARVIPVLCKGDGVCNSKCPTGAISLKHFTDDEIFAQIDAEVSALAEVPALVEVH</sequence>
<evidence type="ECO:0000313" key="2">
    <source>
        <dbReference type="EMBL" id="GAG51522.1"/>
    </source>
</evidence>
<dbReference type="InterPro" id="IPR017896">
    <property type="entry name" value="4Fe4S_Fe-S-bd"/>
</dbReference>
<gene>
    <name evidence="2" type="ORF">S01H1_81005</name>
</gene>
<name>X0YYF0_9ZZZZ</name>
<dbReference type="SUPFAM" id="SSF54862">
    <property type="entry name" value="4Fe-4S ferredoxins"/>
    <property type="match status" value="1"/>
</dbReference>
<dbReference type="PROSITE" id="PS51379">
    <property type="entry name" value="4FE4S_FER_2"/>
    <property type="match status" value="1"/>
</dbReference>